<protein>
    <submittedName>
        <fullName evidence="1">Uncharacterized protein</fullName>
    </submittedName>
</protein>
<dbReference type="Proteomes" id="UP000550707">
    <property type="component" value="Unassembled WGS sequence"/>
</dbReference>
<accession>A0A7J8BYD5</accession>
<evidence type="ECO:0000313" key="2">
    <source>
        <dbReference type="Proteomes" id="UP000550707"/>
    </source>
</evidence>
<sequence length="124" mass="13821">MLKWRHTVVEASDKGLLASQNLMLQPLIRSDLCKEGVPVQQVGGLPEPSDCQMNGSVFSLSVRSEVVNAFDDVITCYWDGCCVIVESPLCRCALISLCRRQPRPSANMSFEITRKELTLNVITY</sequence>
<dbReference type="AlphaFoldDB" id="A0A7J8BYD5"/>
<name>A0A7J8BYD5_MOLMO</name>
<dbReference type="InParanoid" id="A0A7J8BYD5"/>
<organism evidence="1 2">
    <name type="scientific">Molossus molossus</name>
    <name type="common">Pallas' mastiff bat</name>
    <name type="synonym">Vespertilio molossus</name>
    <dbReference type="NCBI Taxonomy" id="27622"/>
    <lineage>
        <taxon>Eukaryota</taxon>
        <taxon>Metazoa</taxon>
        <taxon>Chordata</taxon>
        <taxon>Craniata</taxon>
        <taxon>Vertebrata</taxon>
        <taxon>Euteleostomi</taxon>
        <taxon>Mammalia</taxon>
        <taxon>Eutheria</taxon>
        <taxon>Laurasiatheria</taxon>
        <taxon>Chiroptera</taxon>
        <taxon>Yangochiroptera</taxon>
        <taxon>Molossidae</taxon>
        <taxon>Molossus</taxon>
    </lineage>
</organism>
<evidence type="ECO:0000313" key="1">
    <source>
        <dbReference type="EMBL" id="KAF6403610.1"/>
    </source>
</evidence>
<dbReference type="EMBL" id="JACASF010000022">
    <property type="protein sequence ID" value="KAF6403610.1"/>
    <property type="molecule type" value="Genomic_DNA"/>
</dbReference>
<proteinExistence type="predicted"/>
<gene>
    <name evidence="1" type="ORF">HJG59_010027</name>
</gene>
<comment type="caution">
    <text evidence="1">The sequence shown here is derived from an EMBL/GenBank/DDBJ whole genome shotgun (WGS) entry which is preliminary data.</text>
</comment>
<keyword evidence="2" id="KW-1185">Reference proteome</keyword>
<reference evidence="1 2" key="1">
    <citation type="journal article" date="2020" name="Nature">
        <title>Six reference-quality genomes reveal evolution of bat adaptations.</title>
        <authorList>
            <person name="Jebb D."/>
            <person name="Huang Z."/>
            <person name="Pippel M."/>
            <person name="Hughes G.M."/>
            <person name="Lavrichenko K."/>
            <person name="Devanna P."/>
            <person name="Winkler S."/>
            <person name="Jermiin L.S."/>
            <person name="Skirmuntt E.C."/>
            <person name="Katzourakis A."/>
            <person name="Burkitt-Gray L."/>
            <person name="Ray D.A."/>
            <person name="Sullivan K.A.M."/>
            <person name="Roscito J.G."/>
            <person name="Kirilenko B.M."/>
            <person name="Davalos L.M."/>
            <person name="Corthals A.P."/>
            <person name="Power M.L."/>
            <person name="Jones G."/>
            <person name="Ransome R.D."/>
            <person name="Dechmann D.K.N."/>
            <person name="Locatelli A.G."/>
            <person name="Puechmaille S.J."/>
            <person name="Fedrigo O."/>
            <person name="Jarvis E.D."/>
            <person name="Hiller M."/>
            <person name="Vernes S.C."/>
            <person name="Myers E.W."/>
            <person name="Teeling E.C."/>
        </authorList>
    </citation>
    <scope>NUCLEOTIDE SEQUENCE [LARGE SCALE GENOMIC DNA]</scope>
    <source>
        <strain evidence="1">MMolMol1</strain>
        <tissue evidence="1">Muscle</tissue>
    </source>
</reference>